<organism evidence="5 6">
    <name type="scientific">Leishmania enriettii</name>
    <dbReference type="NCBI Taxonomy" id="5663"/>
    <lineage>
        <taxon>Eukaryota</taxon>
        <taxon>Discoba</taxon>
        <taxon>Euglenozoa</taxon>
        <taxon>Kinetoplastea</taxon>
        <taxon>Metakinetoplastina</taxon>
        <taxon>Trypanosomatida</taxon>
        <taxon>Trypanosomatidae</taxon>
        <taxon>Leishmaniinae</taxon>
        <taxon>Leishmania</taxon>
    </lineage>
</organism>
<feature type="compositionally biased region" description="Polar residues" evidence="3">
    <location>
        <begin position="241"/>
        <end position="250"/>
    </location>
</feature>
<sequence length="750" mass="80870">MTSSPNLRGAGAASADSASKGGAEPSPSGVRSNTLYAVLNLCQSATTEEITAAYRKLALLYHPDRPNGSQVRFQEVQRAYEVLNAKETRAAYDSLLRGKVDLRKFKRPPPLESVLQPVYTLLADGAFYEFEAASSKLKCSLHYGDGIQFNGELGSFIGVAGDGFMYWTVSGRGFASRLCKFDSSFALSSIRIMYRSNMGLRKTPLKRSFVKFPSNRGTTGPLSGRRTSSGSAGGTEHSASRRGTSNGNAANMSLASRIKEVLLNRERSRDIKRRLEATVEEETEERGGMQQDLWRQFISLHTMATTTLQSLLQEITVPVGMGLCMDFLCAEVPLCSSDMHVPPSQVDPASLQAASWSDPPQTHCTDNEVLRQSDHDSGEENRRCTARGTDVTGRCKPGRGQNSSTSSSSLRSIPNTAVAADKDFCRGCAAEVPPTLLPTAPHFRNGAAAVTEAHSVTGAAGTAAAEPPLPSVSPPPLFPKPKELQSDDTQQHPTSESYSFSTFLPSHPADGAISESAAEEVVRGRSFEHIRTDSRGPCTRADWGELASFSLGVSSSVTEKTAEAVARGKEGFAICGSAAAQGMQQVHLECERSLDASSAEAAVSAPVDLHRVSLTETAAGKPREDCKAFTQLRSRSSNGSSVGASMLPVRAASALREHPELDAKGGYAVLRRGKHLPKKSNARGMPRYMSATEAYARRKSLLLTDSFKATTQSTSSLYEASRPYSGLTADRFFEEERLFMESFSKTMRNF</sequence>
<dbReference type="PRINTS" id="PR00625">
    <property type="entry name" value="JDOMAIN"/>
</dbReference>
<feature type="domain" description="J" evidence="4">
    <location>
        <begin position="34"/>
        <end position="96"/>
    </location>
</feature>
<accession>A0A836H0S4</accession>
<dbReference type="Proteomes" id="UP000674179">
    <property type="component" value="Chromosome 30"/>
</dbReference>
<feature type="coiled-coil region" evidence="2">
    <location>
        <begin position="265"/>
        <end position="292"/>
    </location>
</feature>
<dbReference type="GO" id="GO:0005737">
    <property type="term" value="C:cytoplasm"/>
    <property type="evidence" value="ECO:0007669"/>
    <property type="project" value="TreeGrafter"/>
</dbReference>
<dbReference type="PROSITE" id="PS50076">
    <property type="entry name" value="DNAJ_2"/>
    <property type="match status" value="1"/>
</dbReference>
<keyword evidence="6" id="KW-1185">Reference proteome</keyword>
<feature type="compositionally biased region" description="Pro residues" evidence="3">
    <location>
        <begin position="467"/>
        <end position="479"/>
    </location>
</feature>
<feature type="region of interest" description="Disordered" evidence="3">
    <location>
        <begin position="1"/>
        <end position="29"/>
    </location>
</feature>
<feature type="region of interest" description="Disordered" evidence="3">
    <location>
        <begin position="346"/>
        <end position="413"/>
    </location>
</feature>
<feature type="compositionally biased region" description="Low complexity" evidence="3">
    <location>
        <begin position="403"/>
        <end position="412"/>
    </location>
</feature>
<dbReference type="Gene3D" id="1.10.287.110">
    <property type="entry name" value="DnaJ domain"/>
    <property type="match status" value="1"/>
</dbReference>
<reference evidence="5 6" key="1">
    <citation type="submission" date="2021-02" db="EMBL/GenBank/DDBJ databases">
        <title>Leishmania (Mundinia) enrietti genome sequencing and assembly.</title>
        <authorList>
            <person name="Almutairi H."/>
            <person name="Gatherer D."/>
        </authorList>
    </citation>
    <scope>NUCLEOTIDE SEQUENCE [LARGE SCALE GENOMIC DNA]</scope>
    <source>
        <strain evidence="5">CUR178</strain>
    </source>
</reference>
<feature type="region of interest" description="Disordered" evidence="3">
    <location>
        <begin position="211"/>
        <end position="250"/>
    </location>
</feature>
<dbReference type="CDD" id="cd06257">
    <property type="entry name" value="DnaJ"/>
    <property type="match status" value="1"/>
</dbReference>
<feature type="region of interest" description="Disordered" evidence="3">
    <location>
        <begin position="458"/>
        <end position="499"/>
    </location>
</feature>
<protein>
    <recommendedName>
        <fullName evidence="4">J domain-containing protein</fullName>
    </recommendedName>
</protein>
<evidence type="ECO:0000313" key="6">
    <source>
        <dbReference type="Proteomes" id="UP000674179"/>
    </source>
</evidence>
<evidence type="ECO:0000256" key="1">
    <source>
        <dbReference type="ARBA" id="ARBA00023186"/>
    </source>
</evidence>
<dbReference type="Pfam" id="PF00226">
    <property type="entry name" value="DnaJ"/>
    <property type="match status" value="1"/>
</dbReference>
<dbReference type="OrthoDB" id="10250354at2759"/>
<dbReference type="GO" id="GO:0042026">
    <property type="term" value="P:protein refolding"/>
    <property type="evidence" value="ECO:0007669"/>
    <property type="project" value="TreeGrafter"/>
</dbReference>
<dbReference type="GO" id="GO:0051082">
    <property type="term" value="F:unfolded protein binding"/>
    <property type="evidence" value="ECO:0007669"/>
    <property type="project" value="TreeGrafter"/>
</dbReference>
<evidence type="ECO:0000313" key="5">
    <source>
        <dbReference type="EMBL" id="KAG5473163.1"/>
    </source>
</evidence>
<feature type="compositionally biased region" description="Polar residues" evidence="3">
    <location>
        <begin position="487"/>
        <end position="499"/>
    </location>
</feature>
<dbReference type="PANTHER" id="PTHR43096:SF52">
    <property type="entry name" value="DNAJ HOMOLOG 1, MITOCHONDRIAL-RELATED"/>
    <property type="match status" value="1"/>
</dbReference>
<dbReference type="PANTHER" id="PTHR43096">
    <property type="entry name" value="DNAJ HOMOLOG 1, MITOCHONDRIAL-RELATED"/>
    <property type="match status" value="1"/>
</dbReference>
<evidence type="ECO:0000256" key="3">
    <source>
        <dbReference type="SAM" id="MobiDB-lite"/>
    </source>
</evidence>
<dbReference type="EMBL" id="JAFHKP010000030">
    <property type="protein sequence ID" value="KAG5473163.1"/>
    <property type="molecule type" value="Genomic_DNA"/>
</dbReference>
<feature type="compositionally biased region" description="Low complexity" evidence="3">
    <location>
        <begin position="9"/>
        <end position="23"/>
    </location>
</feature>
<comment type="caution">
    <text evidence="5">The sequence shown here is derived from an EMBL/GenBank/DDBJ whole genome shotgun (WGS) entry which is preliminary data.</text>
</comment>
<dbReference type="KEGG" id="lenr:94170329"/>
<evidence type="ECO:0000256" key="2">
    <source>
        <dbReference type="SAM" id="Coils"/>
    </source>
</evidence>
<feature type="compositionally biased region" description="Polar residues" evidence="3">
    <location>
        <begin position="352"/>
        <end position="364"/>
    </location>
</feature>
<proteinExistence type="predicted"/>
<name>A0A836H0S4_LEIEN</name>
<evidence type="ECO:0000259" key="4">
    <source>
        <dbReference type="PROSITE" id="PS50076"/>
    </source>
</evidence>
<dbReference type="SMART" id="SM00271">
    <property type="entry name" value="DnaJ"/>
    <property type="match status" value="1"/>
</dbReference>
<dbReference type="InterPro" id="IPR001623">
    <property type="entry name" value="DnaJ_domain"/>
</dbReference>
<dbReference type="AlphaFoldDB" id="A0A836H0S4"/>
<keyword evidence="1" id="KW-0143">Chaperone</keyword>
<dbReference type="InterPro" id="IPR036869">
    <property type="entry name" value="J_dom_sf"/>
</dbReference>
<dbReference type="RefSeq" id="XP_067690922.1">
    <property type="nucleotide sequence ID" value="XM_067834819.1"/>
</dbReference>
<feature type="compositionally biased region" description="Basic and acidic residues" evidence="3">
    <location>
        <begin position="365"/>
        <end position="383"/>
    </location>
</feature>
<dbReference type="GeneID" id="94170329"/>
<keyword evidence="2" id="KW-0175">Coiled coil</keyword>
<dbReference type="SUPFAM" id="SSF46565">
    <property type="entry name" value="Chaperone J-domain"/>
    <property type="match status" value="1"/>
</dbReference>
<gene>
    <name evidence="5" type="ORF">CUR178_03082</name>
</gene>